<organism evidence="2 3">
    <name type="scientific">Vanilla planifolia</name>
    <name type="common">Vanilla</name>
    <dbReference type="NCBI Taxonomy" id="51239"/>
    <lineage>
        <taxon>Eukaryota</taxon>
        <taxon>Viridiplantae</taxon>
        <taxon>Streptophyta</taxon>
        <taxon>Embryophyta</taxon>
        <taxon>Tracheophyta</taxon>
        <taxon>Spermatophyta</taxon>
        <taxon>Magnoliopsida</taxon>
        <taxon>Liliopsida</taxon>
        <taxon>Asparagales</taxon>
        <taxon>Orchidaceae</taxon>
        <taxon>Vanilloideae</taxon>
        <taxon>Vanilleae</taxon>
        <taxon>Vanilla</taxon>
    </lineage>
</organism>
<dbReference type="PANTHER" id="PTHR12894:SF27">
    <property type="entry name" value="TRANSFORMING GROWTH FACTOR-BETA RECEPTOR-ASSOCIATED PROTEIN 1"/>
    <property type="match status" value="1"/>
</dbReference>
<dbReference type="GO" id="GO:0006914">
    <property type="term" value="P:autophagy"/>
    <property type="evidence" value="ECO:0007669"/>
    <property type="project" value="TreeGrafter"/>
</dbReference>
<comment type="caution">
    <text evidence="2">The sequence shown here is derived from an EMBL/GenBank/DDBJ whole genome shotgun (WGS) entry which is preliminary data.</text>
</comment>
<evidence type="ECO:0000259" key="1">
    <source>
        <dbReference type="Pfam" id="PF10367"/>
    </source>
</evidence>
<dbReference type="GO" id="GO:0034058">
    <property type="term" value="P:endosomal vesicle fusion"/>
    <property type="evidence" value="ECO:0007669"/>
    <property type="project" value="TreeGrafter"/>
</dbReference>
<name>A0A835VK60_VANPL</name>
<proteinExistence type="predicted"/>
<keyword evidence="3" id="KW-1185">Reference proteome</keyword>
<protein>
    <recommendedName>
        <fullName evidence="1">Vacuolar sorting protein 39/Transforming growth factor beta receptor-associated zinc finger domain-containing protein</fullName>
    </recommendedName>
</protein>
<dbReference type="EMBL" id="JADCNL010000001">
    <property type="protein sequence ID" value="KAG0499556.1"/>
    <property type="molecule type" value="Genomic_DNA"/>
</dbReference>
<dbReference type="InterPro" id="IPR019453">
    <property type="entry name" value="VPS39/TGFA1_Znf"/>
</dbReference>
<dbReference type="Pfam" id="PF10367">
    <property type="entry name" value="zf-Vps39_C"/>
    <property type="match status" value="1"/>
</dbReference>
<feature type="domain" description="Vacuolar sorting protein 39/Transforming growth factor beta receptor-associated zinc finger" evidence="1">
    <location>
        <begin position="248"/>
        <end position="288"/>
    </location>
</feature>
<dbReference type="OrthoDB" id="191918at2759"/>
<dbReference type="PANTHER" id="PTHR12894">
    <property type="entry name" value="CNH DOMAIN CONTAINING"/>
    <property type="match status" value="1"/>
</dbReference>
<dbReference type="GO" id="GO:0016020">
    <property type="term" value="C:membrane"/>
    <property type="evidence" value="ECO:0007669"/>
    <property type="project" value="TreeGrafter"/>
</dbReference>
<evidence type="ECO:0000313" key="3">
    <source>
        <dbReference type="Proteomes" id="UP000636800"/>
    </source>
</evidence>
<dbReference type="InterPro" id="IPR032914">
    <property type="entry name" value="Vam6/VPS39/TRAP1"/>
</dbReference>
<dbReference type="GO" id="GO:0005737">
    <property type="term" value="C:cytoplasm"/>
    <property type="evidence" value="ECO:0007669"/>
    <property type="project" value="TreeGrafter"/>
</dbReference>
<dbReference type="AlphaFoldDB" id="A0A835VK60"/>
<evidence type="ECO:0000313" key="2">
    <source>
        <dbReference type="EMBL" id="KAG0499556.1"/>
    </source>
</evidence>
<accession>A0A835VK60</accession>
<sequence>MLVLEFSTLVLEKCPTETIELFLSGNIPADLRFEGQNKWVENVYSSTRKKLLSALDVIPAHNAEAILRRLPTDAFYEEHAILLGKMNQHQLALSIYVHKLHVPELALSYCDRVYDLGLQQPSRSYANIYLTLLQIYLNPRRLTKEIDQKLPSSTDSGRSDVDVDEISEEGGPIMLNEALDLLSQRWDKINGAQALKLLPRDTKLQNLRSFLEPLLRKSSEGRRNYSIVKSLRYSENLQVKEELYKHRQTVVKIDGESMCALCHKRIGTSVFAVYPNGKTLVHFVCFRDSQNLKTVRGSLTMKHK</sequence>
<dbReference type="Proteomes" id="UP000636800">
    <property type="component" value="Chromosome 1"/>
</dbReference>
<reference evidence="2 3" key="1">
    <citation type="journal article" date="2020" name="Nat. Food">
        <title>A phased Vanilla planifolia genome enables genetic improvement of flavour and production.</title>
        <authorList>
            <person name="Hasing T."/>
            <person name="Tang H."/>
            <person name="Brym M."/>
            <person name="Khazi F."/>
            <person name="Huang T."/>
            <person name="Chambers A.H."/>
        </authorList>
    </citation>
    <scope>NUCLEOTIDE SEQUENCE [LARGE SCALE GENOMIC DNA]</scope>
    <source>
        <tissue evidence="2">Leaf</tissue>
    </source>
</reference>
<gene>
    <name evidence="2" type="ORF">HPP92_004247</name>
</gene>